<feature type="transmembrane region" description="Helical" evidence="7">
    <location>
        <begin position="564"/>
        <end position="583"/>
    </location>
</feature>
<gene>
    <name evidence="9" type="ORF">ACFFGH_30685</name>
</gene>
<feature type="domain" description="SSD" evidence="8">
    <location>
        <begin position="534"/>
        <end position="662"/>
    </location>
</feature>
<evidence type="ECO:0000313" key="10">
    <source>
        <dbReference type="Proteomes" id="UP001589896"/>
    </source>
</evidence>
<evidence type="ECO:0000256" key="3">
    <source>
        <dbReference type="ARBA" id="ARBA00022475"/>
    </source>
</evidence>
<keyword evidence="10" id="KW-1185">Reference proteome</keyword>
<organism evidence="9 10">
    <name type="scientific">Lysobacter korlensis</name>
    <dbReference type="NCBI Taxonomy" id="553636"/>
    <lineage>
        <taxon>Bacteria</taxon>
        <taxon>Pseudomonadati</taxon>
        <taxon>Pseudomonadota</taxon>
        <taxon>Gammaproteobacteria</taxon>
        <taxon>Lysobacterales</taxon>
        <taxon>Lysobacteraceae</taxon>
        <taxon>Lysobacter</taxon>
    </lineage>
</organism>
<evidence type="ECO:0000256" key="4">
    <source>
        <dbReference type="ARBA" id="ARBA00022692"/>
    </source>
</evidence>
<evidence type="ECO:0000256" key="5">
    <source>
        <dbReference type="ARBA" id="ARBA00022989"/>
    </source>
</evidence>
<dbReference type="SUPFAM" id="SSF82866">
    <property type="entry name" value="Multidrug efflux transporter AcrB transmembrane domain"/>
    <property type="match status" value="2"/>
</dbReference>
<feature type="transmembrane region" description="Helical" evidence="7">
    <location>
        <begin position="227"/>
        <end position="250"/>
    </location>
</feature>
<dbReference type="PANTHER" id="PTHR33406:SF6">
    <property type="entry name" value="MEMBRANE PROTEIN YDGH-RELATED"/>
    <property type="match status" value="1"/>
</dbReference>
<dbReference type="InterPro" id="IPR050545">
    <property type="entry name" value="Mycobact_MmpL"/>
</dbReference>
<evidence type="ECO:0000313" key="9">
    <source>
        <dbReference type="EMBL" id="MFC0682220.1"/>
    </source>
</evidence>
<dbReference type="Proteomes" id="UP001589896">
    <property type="component" value="Unassembled WGS sequence"/>
</dbReference>
<feature type="transmembrane region" description="Helical" evidence="7">
    <location>
        <begin position="361"/>
        <end position="381"/>
    </location>
</feature>
<dbReference type="Gene3D" id="1.20.1640.10">
    <property type="entry name" value="Multidrug efflux transporter AcrB transmembrane domain"/>
    <property type="match status" value="2"/>
</dbReference>
<accession>A0ABV6RZ13</accession>
<keyword evidence="5 7" id="KW-1133">Transmembrane helix</keyword>
<evidence type="ECO:0000256" key="6">
    <source>
        <dbReference type="ARBA" id="ARBA00023136"/>
    </source>
</evidence>
<feature type="transmembrane region" description="Helical" evidence="7">
    <location>
        <begin position="531"/>
        <end position="552"/>
    </location>
</feature>
<dbReference type="PANTHER" id="PTHR33406">
    <property type="entry name" value="MEMBRANE PROTEIN MJ1562-RELATED"/>
    <property type="match status" value="1"/>
</dbReference>
<comment type="caution">
    <text evidence="9">The sequence shown here is derived from an EMBL/GenBank/DDBJ whole genome shotgun (WGS) entry which is preliminary data.</text>
</comment>
<proteinExistence type="inferred from homology"/>
<feature type="transmembrane region" description="Helical" evidence="7">
    <location>
        <begin position="604"/>
        <end position="631"/>
    </location>
</feature>
<evidence type="ECO:0000256" key="2">
    <source>
        <dbReference type="ARBA" id="ARBA00010157"/>
    </source>
</evidence>
<keyword evidence="3" id="KW-1003">Cell membrane</keyword>
<reference evidence="9 10" key="1">
    <citation type="submission" date="2024-09" db="EMBL/GenBank/DDBJ databases">
        <authorList>
            <person name="Sun Q."/>
            <person name="Mori K."/>
        </authorList>
    </citation>
    <scope>NUCLEOTIDE SEQUENCE [LARGE SCALE GENOMIC DNA]</scope>
    <source>
        <strain evidence="9 10">KCTC 23076</strain>
    </source>
</reference>
<dbReference type="Pfam" id="PF03176">
    <property type="entry name" value="MMPL"/>
    <property type="match status" value="2"/>
</dbReference>
<sequence length="710" mass="73286">MSGLRSFVTRARTAWIVLLVAVLGGVALLATAPTGEGGAPTAGLANDVESVLADAKAAELEEDDGTSGLVVFEGETEFDDDQLAELEGRAAELAELSSADRLPPLQVSPGGDVALLILPLDPIENVDDQAERAEEIRTIASAGLDGVRVYLTGAEGFEVDIAAVFEGADFTLLLVTVLIVTVLLLVTYRSPTLWLVPLAVIGFADAVAGAAARWVADLLGVTLDASITGILSVLVFGAGTNYALLLIARYRDELRHEEDRREAMRRALRGAGPAVLASGGTVVLALLTLVLAELSGTRALGIACAVGVLLAMGFALLALPAALVSFGRWLFWPYVPRVGSADTSERSPWARLGRGVMRRPAVVAVAGVVVLGALASGALFIQTGLAQSDQFLERPDAVTGQEVLADAFDLQNGTPTVVVLPDDDVEDAVAVLERIDGVDGAAPTASAGGTTRIDVTLGAPAESDAAFATVADIRAELDGVGDGSALVGGADAQAFDVKAASAADRALLIPIILGVVLLVLLVLLRALVAPVLLLATVVASFAAALGASWYLFQSVFGFPALDEQVVLLSFLFLVALGVDYNIFLVTRAQEESRSLGVRDGMVRALAATGGVITSAGILLAAVFAVLGVLPLIALTQIGIIVCIGVLLDTLLVRTVIVPALAFLCGEKFWWPRRPPKTGTRSISSPTGPAAVVAPTSAAMAPQDAGATRRR</sequence>
<protein>
    <submittedName>
        <fullName evidence="9">MMPL family transporter</fullName>
    </submittedName>
</protein>
<feature type="transmembrane region" description="Helical" evidence="7">
    <location>
        <begin position="298"/>
        <end position="324"/>
    </location>
</feature>
<evidence type="ECO:0000259" key="8">
    <source>
        <dbReference type="PROSITE" id="PS50156"/>
    </source>
</evidence>
<dbReference type="InterPro" id="IPR004869">
    <property type="entry name" value="MMPL_dom"/>
</dbReference>
<dbReference type="RefSeq" id="WP_386676035.1">
    <property type="nucleotide sequence ID" value="NZ_JBHLTG010000011.1"/>
</dbReference>
<dbReference type="InterPro" id="IPR000731">
    <property type="entry name" value="SSD"/>
</dbReference>
<feature type="domain" description="SSD" evidence="8">
    <location>
        <begin position="215"/>
        <end position="325"/>
    </location>
</feature>
<comment type="similarity">
    <text evidence="2">Belongs to the resistance-nodulation-cell division (RND) (TC 2.A.6) family. MmpL subfamily.</text>
</comment>
<keyword evidence="6 7" id="KW-0472">Membrane</keyword>
<evidence type="ECO:0000256" key="7">
    <source>
        <dbReference type="SAM" id="Phobius"/>
    </source>
</evidence>
<keyword evidence="4 7" id="KW-0812">Transmembrane</keyword>
<dbReference type="PROSITE" id="PS50156">
    <property type="entry name" value="SSD"/>
    <property type="match status" value="2"/>
</dbReference>
<dbReference type="EMBL" id="JBHLTG010000011">
    <property type="protein sequence ID" value="MFC0682220.1"/>
    <property type="molecule type" value="Genomic_DNA"/>
</dbReference>
<feature type="transmembrane region" description="Helical" evidence="7">
    <location>
        <begin position="506"/>
        <end position="524"/>
    </location>
</feature>
<comment type="subcellular location">
    <subcellularLocation>
        <location evidence="1">Cell membrane</location>
        <topology evidence="1">Multi-pass membrane protein</topology>
    </subcellularLocation>
</comment>
<feature type="transmembrane region" description="Helical" evidence="7">
    <location>
        <begin position="170"/>
        <end position="188"/>
    </location>
</feature>
<feature type="transmembrane region" description="Helical" evidence="7">
    <location>
        <begin position="637"/>
        <end position="663"/>
    </location>
</feature>
<feature type="transmembrane region" description="Helical" evidence="7">
    <location>
        <begin position="195"/>
        <end position="215"/>
    </location>
</feature>
<evidence type="ECO:0000256" key="1">
    <source>
        <dbReference type="ARBA" id="ARBA00004651"/>
    </source>
</evidence>
<name>A0ABV6RZ13_9GAMM</name>
<feature type="transmembrane region" description="Helical" evidence="7">
    <location>
        <begin position="271"/>
        <end position="292"/>
    </location>
</feature>